<comment type="caution">
    <text evidence="1">The sequence shown here is derived from an EMBL/GenBank/DDBJ whole genome shotgun (WGS) entry which is preliminary data.</text>
</comment>
<evidence type="ECO:0000313" key="2">
    <source>
        <dbReference type="Proteomes" id="UP001620626"/>
    </source>
</evidence>
<organism evidence="1 2">
    <name type="scientific">Heterodera trifolii</name>
    <dbReference type="NCBI Taxonomy" id="157864"/>
    <lineage>
        <taxon>Eukaryota</taxon>
        <taxon>Metazoa</taxon>
        <taxon>Ecdysozoa</taxon>
        <taxon>Nematoda</taxon>
        <taxon>Chromadorea</taxon>
        <taxon>Rhabditida</taxon>
        <taxon>Tylenchina</taxon>
        <taxon>Tylenchomorpha</taxon>
        <taxon>Tylenchoidea</taxon>
        <taxon>Heteroderidae</taxon>
        <taxon>Heteroderinae</taxon>
        <taxon>Heterodera</taxon>
    </lineage>
</organism>
<gene>
    <name evidence="1" type="ORF">niasHT_031358</name>
</gene>
<proteinExistence type="predicted"/>
<evidence type="ECO:0000313" key="1">
    <source>
        <dbReference type="EMBL" id="KAL3082647.1"/>
    </source>
</evidence>
<reference evidence="1 2" key="1">
    <citation type="submission" date="2024-10" db="EMBL/GenBank/DDBJ databases">
        <authorList>
            <person name="Kim D."/>
        </authorList>
    </citation>
    <scope>NUCLEOTIDE SEQUENCE [LARGE SCALE GENOMIC DNA]</scope>
    <source>
        <strain evidence="1">BH-2024</strain>
    </source>
</reference>
<dbReference type="AlphaFoldDB" id="A0ABD2IU44"/>
<protein>
    <submittedName>
        <fullName evidence="1">Uncharacterized protein</fullName>
    </submittedName>
</protein>
<sequence length="118" mass="13543">MAKAIFISADCWLCVFDLLPAYQLGFGIALFSHRFNFYIDEHFKTRKRTLAFIEIRSKIGENGTNQMEIVNNNRKTLPTPQIQMPRKVSDSNFPHSFSVSSTKMLIDATPDPSDQQQK</sequence>
<name>A0ABD2IU44_9BILA</name>
<keyword evidence="2" id="KW-1185">Reference proteome</keyword>
<accession>A0ABD2IU44</accession>
<dbReference type="Proteomes" id="UP001620626">
    <property type="component" value="Unassembled WGS sequence"/>
</dbReference>
<dbReference type="EMBL" id="JBICBT010001103">
    <property type="protein sequence ID" value="KAL3082647.1"/>
    <property type="molecule type" value="Genomic_DNA"/>
</dbReference>